<keyword evidence="3" id="KW-1185">Reference proteome</keyword>
<evidence type="ECO:0000313" key="3">
    <source>
        <dbReference type="Proteomes" id="UP001500782"/>
    </source>
</evidence>
<dbReference type="CDD" id="cd06587">
    <property type="entry name" value="VOC"/>
    <property type="match status" value="1"/>
</dbReference>
<dbReference type="PROSITE" id="PS51819">
    <property type="entry name" value="VOC"/>
    <property type="match status" value="1"/>
</dbReference>
<dbReference type="InterPro" id="IPR037523">
    <property type="entry name" value="VOC_core"/>
</dbReference>
<sequence>MSIKTKGLAVIQWPVSNVEKSVAWYQKVLGVSLTFPFQPGDQEAWLNLGNAGFGLIQCEEIPTLEFIDTYNKVQPIVQFQVENIHEVYEELQNKGVNTGDMVYKEEGGYSFTFYDLDGHAASLWGGWPSENE</sequence>
<dbReference type="Gene3D" id="3.10.180.10">
    <property type="entry name" value="2,3-Dihydroxybiphenyl 1,2-Dioxygenase, domain 1"/>
    <property type="match status" value="1"/>
</dbReference>
<dbReference type="InterPro" id="IPR004360">
    <property type="entry name" value="Glyas_Fos-R_dOase_dom"/>
</dbReference>
<dbReference type="Pfam" id="PF00903">
    <property type="entry name" value="Glyoxalase"/>
    <property type="match status" value="1"/>
</dbReference>
<evidence type="ECO:0000259" key="1">
    <source>
        <dbReference type="PROSITE" id="PS51819"/>
    </source>
</evidence>
<dbReference type="SUPFAM" id="SSF54593">
    <property type="entry name" value="Glyoxalase/Bleomycin resistance protein/Dihydroxybiphenyl dioxygenase"/>
    <property type="match status" value="1"/>
</dbReference>
<dbReference type="RefSeq" id="WP_343797466.1">
    <property type="nucleotide sequence ID" value="NZ_BAAADJ010000014.1"/>
</dbReference>
<protein>
    <recommendedName>
        <fullName evidence="1">VOC domain-containing protein</fullName>
    </recommendedName>
</protein>
<dbReference type="EMBL" id="BAAADJ010000014">
    <property type="protein sequence ID" value="GAA0323908.1"/>
    <property type="molecule type" value="Genomic_DNA"/>
</dbReference>
<proteinExistence type="predicted"/>
<evidence type="ECO:0000313" key="2">
    <source>
        <dbReference type="EMBL" id="GAA0323908.1"/>
    </source>
</evidence>
<organism evidence="2 3">
    <name type="scientific">Bacillus carboniphilus</name>
    <dbReference type="NCBI Taxonomy" id="86663"/>
    <lineage>
        <taxon>Bacteria</taxon>
        <taxon>Bacillati</taxon>
        <taxon>Bacillota</taxon>
        <taxon>Bacilli</taxon>
        <taxon>Bacillales</taxon>
        <taxon>Bacillaceae</taxon>
        <taxon>Bacillus</taxon>
    </lineage>
</organism>
<accession>A0ABN0W366</accession>
<gene>
    <name evidence="2" type="ORF">GCM10008967_13050</name>
</gene>
<feature type="domain" description="VOC" evidence="1">
    <location>
        <begin position="7"/>
        <end position="126"/>
    </location>
</feature>
<dbReference type="InterPro" id="IPR029068">
    <property type="entry name" value="Glyas_Bleomycin-R_OHBP_Dase"/>
</dbReference>
<reference evidence="2 3" key="1">
    <citation type="journal article" date="2019" name="Int. J. Syst. Evol. Microbiol.">
        <title>The Global Catalogue of Microorganisms (GCM) 10K type strain sequencing project: providing services to taxonomists for standard genome sequencing and annotation.</title>
        <authorList>
            <consortium name="The Broad Institute Genomics Platform"/>
            <consortium name="The Broad Institute Genome Sequencing Center for Infectious Disease"/>
            <person name="Wu L."/>
            <person name="Ma J."/>
        </authorList>
    </citation>
    <scope>NUCLEOTIDE SEQUENCE [LARGE SCALE GENOMIC DNA]</scope>
    <source>
        <strain evidence="2 3">JCM 9731</strain>
    </source>
</reference>
<dbReference type="Proteomes" id="UP001500782">
    <property type="component" value="Unassembled WGS sequence"/>
</dbReference>
<comment type="caution">
    <text evidence="2">The sequence shown here is derived from an EMBL/GenBank/DDBJ whole genome shotgun (WGS) entry which is preliminary data.</text>
</comment>
<name>A0ABN0W366_9BACI</name>